<feature type="transmembrane region" description="Helical" evidence="9">
    <location>
        <begin position="126"/>
        <end position="149"/>
    </location>
</feature>
<dbReference type="InterPro" id="IPR038770">
    <property type="entry name" value="Na+/solute_symporter_sf"/>
</dbReference>
<keyword evidence="8 9" id="KW-0472">Membrane</keyword>
<keyword evidence="2" id="KW-0813">Transport</keyword>
<evidence type="ECO:0000256" key="7">
    <source>
        <dbReference type="ARBA" id="ARBA00023065"/>
    </source>
</evidence>
<dbReference type="GO" id="GO:0015297">
    <property type="term" value="F:antiporter activity"/>
    <property type="evidence" value="ECO:0007669"/>
    <property type="project" value="UniProtKB-KW"/>
</dbReference>
<keyword evidence="5 9" id="KW-0812">Transmembrane</keyword>
<proteinExistence type="predicted"/>
<reference evidence="11" key="1">
    <citation type="journal article" date="2023" name="Comput. Struct. Biotechnol. J.">
        <title>Discovery of a novel marine Bacteroidetes with a rich repertoire of carbohydrate-active enzymes.</title>
        <authorList>
            <person name="Chen B."/>
            <person name="Liu G."/>
            <person name="Chen Q."/>
            <person name="Wang H."/>
            <person name="Liu L."/>
            <person name="Tang K."/>
        </authorList>
    </citation>
    <scope>NUCLEOTIDE SEQUENCE</scope>
    <source>
        <strain evidence="11">TK19036</strain>
    </source>
</reference>
<keyword evidence="7" id="KW-0406">Ion transport</keyword>
<evidence type="ECO:0000256" key="9">
    <source>
        <dbReference type="SAM" id="Phobius"/>
    </source>
</evidence>
<dbReference type="Gene3D" id="1.20.1530.20">
    <property type="match status" value="1"/>
</dbReference>
<keyword evidence="3" id="KW-0050">Antiport</keyword>
<feature type="transmembrane region" description="Helical" evidence="9">
    <location>
        <begin position="313"/>
        <end position="332"/>
    </location>
</feature>
<evidence type="ECO:0000256" key="3">
    <source>
        <dbReference type="ARBA" id="ARBA00022449"/>
    </source>
</evidence>
<feature type="transmembrane region" description="Helical" evidence="9">
    <location>
        <begin position="61"/>
        <end position="85"/>
    </location>
</feature>
<feature type="transmembrane region" description="Helical" evidence="9">
    <location>
        <begin position="280"/>
        <end position="301"/>
    </location>
</feature>
<organism evidence="11">
    <name type="scientific">Roseihalotalea indica</name>
    <dbReference type="NCBI Taxonomy" id="2867963"/>
    <lineage>
        <taxon>Bacteria</taxon>
        <taxon>Pseudomonadati</taxon>
        <taxon>Bacteroidota</taxon>
        <taxon>Cytophagia</taxon>
        <taxon>Cytophagales</taxon>
        <taxon>Catalimonadaceae</taxon>
        <taxon>Roseihalotalea</taxon>
    </lineage>
</organism>
<feature type="transmembrane region" description="Helical" evidence="9">
    <location>
        <begin position="6"/>
        <end position="25"/>
    </location>
</feature>
<evidence type="ECO:0000256" key="5">
    <source>
        <dbReference type="ARBA" id="ARBA00022692"/>
    </source>
</evidence>
<feature type="transmembrane region" description="Helical" evidence="9">
    <location>
        <begin position="156"/>
        <end position="175"/>
    </location>
</feature>
<dbReference type="GO" id="GO:0005886">
    <property type="term" value="C:plasma membrane"/>
    <property type="evidence" value="ECO:0007669"/>
    <property type="project" value="UniProtKB-SubCell"/>
</dbReference>
<evidence type="ECO:0000259" key="10">
    <source>
        <dbReference type="Pfam" id="PF00999"/>
    </source>
</evidence>
<comment type="subcellular location">
    <subcellularLocation>
        <location evidence="1">Cell membrane</location>
        <topology evidence="1">Multi-pass membrane protein</topology>
    </subcellularLocation>
</comment>
<feature type="transmembrane region" description="Helical" evidence="9">
    <location>
        <begin position="344"/>
        <end position="365"/>
    </location>
</feature>
<evidence type="ECO:0000313" key="11">
    <source>
        <dbReference type="EMBL" id="WKN37865.1"/>
    </source>
</evidence>
<feature type="transmembrane region" description="Helical" evidence="9">
    <location>
        <begin position="219"/>
        <end position="235"/>
    </location>
</feature>
<feature type="transmembrane region" description="Helical" evidence="9">
    <location>
        <begin position="97"/>
        <end position="120"/>
    </location>
</feature>
<evidence type="ECO:0000256" key="1">
    <source>
        <dbReference type="ARBA" id="ARBA00004651"/>
    </source>
</evidence>
<protein>
    <submittedName>
        <fullName evidence="11">Cation:proton antiporter</fullName>
    </submittedName>
</protein>
<dbReference type="Pfam" id="PF00999">
    <property type="entry name" value="Na_H_Exchanger"/>
    <property type="match status" value="1"/>
</dbReference>
<dbReference type="EMBL" id="CP120682">
    <property type="protein sequence ID" value="WKN37865.1"/>
    <property type="molecule type" value="Genomic_DNA"/>
</dbReference>
<evidence type="ECO:0000256" key="6">
    <source>
        <dbReference type="ARBA" id="ARBA00022989"/>
    </source>
</evidence>
<sequence length="431" mass="48160">MDLFNPYVESIVVCLVIVLSYAFSIISRRTNIPSVLLLIGLGVGIQQGLKWMELDTGNALFPILEILGIFGLIMIVLEAALDLELTRDKLPLIGKSLGIALIALIVTSLAIAYLLHYYILPDFLTALVYAVPLSVMSSAIIIPSVASLIDSKQEFLIYESTFSDILGIMYFYFLIGNLETQKVGAVVADVTLNIAGTIILSVVLGYVLVWFFQQLTTQVKLFLLIAVLVLLYSVGKLFHLSSLVIILIFGLMLNNYPLFFRKRFKSWIKPKVIDETLEDFHLVTMESAFVVRTFFFVVFGMTLDLTTLLDQEALMIGLAIVVVTYIIRWVCLKVVLLRNILPELWVAPRGLITILLFFAIPAEIATEQFNSGILLTVVLATSIIMTVALIAKSEPEEEVHELSFESWDELDKEYEQAAEKSKPVSTQESEV</sequence>
<dbReference type="PANTHER" id="PTHR32507">
    <property type="entry name" value="NA(+)/H(+) ANTIPORTER 1"/>
    <property type="match status" value="1"/>
</dbReference>
<reference evidence="11" key="2">
    <citation type="journal article" date="2024" name="Antonie Van Leeuwenhoek">
        <title>Roseihalotalea indica gen. nov., sp. nov., a halophilic Bacteroidetes from mesopelagic Southwest Indian Ocean with higher carbohydrate metabolic potential.</title>
        <authorList>
            <person name="Chen B."/>
            <person name="Zhang M."/>
            <person name="Lin D."/>
            <person name="Ye J."/>
            <person name="Tang K."/>
        </authorList>
    </citation>
    <scope>NUCLEOTIDE SEQUENCE</scope>
    <source>
        <strain evidence="11">TK19036</strain>
    </source>
</reference>
<feature type="transmembrane region" description="Helical" evidence="9">
    <location>
        <begin position="190"/>
        <end position="212"/>
    </location>
</feature>
<feature type="transmembrane region" description="Helical" evidence="9">
    <location>
        <begin position="371"/>
        <end position="391"/>
    </location>
</feature>
<evidence type="ECO:0000256" key="2">
    <source>
        <dbReference type="ARBA" id="ARBA00022448"/>
    </source>
</evidence>
<keyword evidence="4" id="KW-1003">Cell membrane</keyword>
<dbReference type="GO" id="GO:1902600">
    <property type="term" value="P:proton transmembrane transport"/>
    <property type="evidence" value="ECO:0007669"/>
    <property type="project" value="InterPro"/>
</dbReference>
<feature type="transmembrane region" description="Helical" evidence="9">
    <location>
        <begin position="241"/>
        <end position="259"/>
    </location>
</feature>
<dbReference type="PANTHER" id="PTHR32507:SF0">
    <property type="entry name" value="NA(+)_H(+) ANTIPORTER 2-RELATED"/>
    <property type="match status" value="1"/>
</dbReference>
<keyword evidence="6 9" id="KW-1133">Transmembrane helix</keyword>
<evidence type="ECO:0000256" key="4">
    <source>
        <dbReference type="ARBA" id="ARBA00022475"/>
    </source>
</evidence>
<feature type="domain" description="Cation/H+ exchanger transmembrane" evidence="10">
    <location>
        <begin position="19"/>
        <end position="387"/>
    </location>
</feature>
<dbReference type="InterPro" id="IPR006153">
    <property type="entry name" value="Cation/H_exchanger_TM"/>
</dbReference>
<gene>
    <name evidence="11" type="ORF">K4G66_03980</name>
</gene>
<name>A0AA49GN12_9BACT</name>
<accession>A0AA49GN12</accession>
<evidence type="ECO:0000256" key="8">
    <source>
        <dbReference type="ARBA" id="ARBA00023136"/>
    </source>
</evidence>
<feature type="transmembrane region" description="Helical" evidence="9">
    <location>
        <begin position="32"/>
        <end position="49"/>
    </location>
</feature>
<dbReference type="AlphaFoldDB" id="A0AA49GN12"/>